<feature type="transmembrane region" description="Helical" evidence="3">
    <location>
        <begin position="138"/>
        <end position="155"/>
    </location>
</feature>
<dbReference type="PANTHER" id="PTHR45138:SF9">
    <property type="entry name" value="DIGUANYLATE CYCLASE DGCM-RELATED"/>
    <property type="match status" value="1"/>
</dbReference>
<dbReference type="PANTHER" id="PTHR45138">
    <property type="entry name" value="REGULATORY COMPONENTS OF SENSORY TRANSDUCTION SYSTEM"/>
    <property type="match status" value="1"/>
</dbReference>
<dbReference type="InterPro" id="IPR043128">
    <property type="entry name" value="Rev_trsase/Diguanyl_cyclase"/>
</dbReference>
<dbReference type="SUPFAM" id="SSF55073">
    <property type="entry name" value="Nucleotide cyclase"/>
    <property type="match status" value="1"/>
</dbReference>
<dbReference type="InterPro" id="IPR000160">
    <property type="entry name" value="GGDEF_dom"/>
</dbReference>
<evidence type="ECO:0000256" key="2">
    <source>
        <dbReference type="ARBA" id="ARBA00034247"/>
    </source>
</evidence>
<keyword evidence="3" id="KW-0472">Membrane</keyword>
<evidence type="ECO:0000256" key="1">
    <source>
        <dbReference type="ARBA" id="ARBA00012528"/>
    </source>
</evidence>
<evidence type="ECO:0000313" key="5">
    <source>
        <dbReference type="EMBL" id="GAA6146578.1"/>
    </source>
</evidence>
<evidence type="ECO:0000256" key="3">
    <source>
        <dbReference type="SAM" id="Phobius"/>
    </source>
</evidence>
<dbReference type="InterPro" id="IPR050469">
    <property type="entry name" value="Diguanylate_Cyclase"/>
</dbReference>
<evidence type="ECO:0000259" key="4">
    <source>
        <dbReference type="PROSITE" id="PS50887"/>
    </source>
</evidence>
<comment type="catalytic activity">
    <reaction evidence="2">
        <text>2 GTP = 3',3'-c-di-GMP + 2 diphosphate</text>
        <dbReference type="Rhea" id="RHEA:24898"/>
        <dbReference type="ChEBI" id="CHEBI:33019"/>
        <dbReference type="ChEBI" id="CHEBI:37565"/>
        <dbReference type="ChEBI" id="CHEBI:58805"/>
        <dbReference type="EC" id="2.7.7.65"/>
    </reaction>
</comment>
<proteinExistence type="predicted"/>
<keyword evidence="3" id="KW-1133">Transmembrane helix</keyword>
<keyword evidence="3" id="KW-0812">Transmembrane</keyword>
<organism evidence="5 6">
    <name type="scientific">Thalassolituus maritimus</name>
    <dbReference type="NCBI Taxonomy" id="484498"/>
    <lineage>
        <taxon>Bacteria</taxon>
        <taxon>Pseudomonadati</taxon>
        <taxon>Pseudomonadota</taxon>
        <taxon>Gammaproteobacteria</taxon>
        <taxon>Oceanospirillales</taxon>
        <taxon>Oceanospirillaceae</taxon>
        <taxon>Thalassolituus</taxon>
    </lineage>
</organism>
<gene>
    <name evidence="5" type="ORF">NBRC116585_26960</name>
</gene>
<dbReference type="Gene3D" id="3.30.70.270">
    <property type="match status" value="1"/>
</dbReference>
<dbReference type="EMBL" id="BAABWH010000008">
    <property type="protein sequence ID" value="GAA6146578.1"/>
    <property type="molecule type" value="Genomic_DNA"/>
</dbReference>
<dbReference type="SMART" id="SM00267">
    <property type="entry name" value="GGDEF"/>
    <property type="match status" value="1"/>
</dbReference>
<keyword evidence="6" id="KW-1185">Reference proteome</keyword>
<reference evidence="5 6" key="1">
    <citation type="submission" date="2024-04" db="EMBL/GenBank/DDBJ databases">
        <title>Draft genome sequence of Thalassolituus maritimus NBRC 116585.</title>
        <authorList>
            <person name="Miyakawa T."/>
            <person name="Kusuya Y."/>
            <person name="Miura T."/>
        </authorList>
    </citation>
    <scope>NUCLEOTIDE SEQUENCE [LARGE SCALE GENOMIC DNA]</scope>
    <source>
        <strain evidence="5 6">5NW40-0001</strain>
    </source>
</reference>
<feature type="transmembrane region" description="Helical" evidence="3">
    <location>
        <begin position="56"/>
        <end position="77"/>
    </location>
</feature>
<dbReference type="Pfam" id="PF00990">
    <property type="entry name" value="GGDEF"/>
    <property type="match status" value="1"/>
</dbReference>
<comment type="caution">
    <text evidence="5">The sequence shown here is derived from an EMBL/GenBank/DDBJ whole genome shotgun (WGS) entry which is preliminary data.</text>
</comment>
<dbReference type="Proteomes" id="UP001481413">
    <property type="component" value="Unassembled WGS sequence"/>
</dbReference>
<feature type="transmembrane region" description="Helical" evidence="3">
    <location>
        <begin position="24"/>
        <end position="44"/>
    </location>
</feature>
<feature type="domain" description="GGDEF" evidence="4">
    <location>
        <begin position="242"/>
        <end position="372"/>
    </location>
</feature>
<name>A0ABQ0A2E8_9GAMM</name>
<feature type="transmembrane region" description="Helical" evidence="3">
    <location>
        <begin position="114"/>
        <end position="131"/>
    </location>
</feature>
<feature type="transmembrane region" description="Helical" evidence="3">
    <location>
        <begin position="167"/>
        <end position="183"/>
    </location>
</feature>
<accession>A0ABQ0A2E8</accession>
<protein>
    <recommendedName>
        <fullName evidence="1">diguanylate cyclase</fullName>
        <ecNumber evidence="1">2.7.7.65</ecNumber>
    </recommendedName>
</protein>
<dbReference type="RefSeq" id="WP_353295798.1">
    <property type="nucleotide sequence ID" value="NZ_BAABWH010000008.1"/>
</dbReference>
<dbReference type="NCBIfam" id="TIGR00254">
    <property type="entry name" value="GGDEF"/>
    <property type="match status" value="1"/>
</dbReference>
<dbReference type="CDD" id="cd01949">
    <property type="entry name" value="GGDEF"/>
    <property type="match status" value="1"/>
</dbReference>
<dbReference type="PROSITE" id="PS50887">
    <property type="entry name" value="GGDEF"/>
    <property type="match status" value="1"/>
</dbReference>
<feature type="transmembrane region" description="Helical" evidence="3">
    <location>
        <begin position="89"/>
        <end position="108"/>
    </location>
</feature>
<evidence type="ECO:0000313" key="6">
    <source>
        <dbReference type="Proteomes" id="UP001481413"/>
    </source>
</evidence>
<dbReference type="EC" id="2.7.7.65" evidence="1"/>
<dbReference type="InterPro" id="IPR029787">
    <property type="entry name" value="Nucleotide_cyclase"/>
</dbReference>
<sequence length="375" mass="42682">MRRLIILGSYIDQEAFMGQLRKDILRRHGLASAGVLLFIALYYVGYGIEYGRAPSVWFYLITVLYLVGHIATVWFIYTERAMEGTDPSMTLPVMLLVILYMSGLMMLAPELRSIMILGYLNIMPFGVFRLTGRAFVGVSLFTIVCYSLVIFSTHYSASELLVPEFEVVIGVALMTSMLVYAFIGREFFILRKAYGEKNSELRRALARIEELAVTDELTGLNNRRYLLKTLEKQRALSIRQGIPFVVAFIDIDYFKRVNDEHGHRIGDQVLAELAHLLRVSVREIDLAARYGGEEFVLLLSGLNLEAATGVLERIRVSVENHRFSELELEQRVSIGVAQYRPDEASEDVLNRADRMLYEAKRLGRNRITLESEGVV</sequence>